<proteinExistence type="predicted"/>
<dbReference type="AlphaFoldDB" id="A0A7S4FS51"/>
<reference evidence="1" key="1">
    <citation type="submission" date="2021-01" db="EMBL/GenBank/DDBJ databases">
        <authorList>
            <person name="Corre E."/>
            <person name="Pelletier E."/>
            <person name="Niang G."/>
            <person name="Scheremetjew M."/>
            <person name="Finn R."/>
            <person name="Kale V."/>
            <person name="Holt S."/>
            <person name="Cochrane G."/>
            <person name="Meng A."/>
            <person name="Brown T."/>
            <person name="Cohen L."/>
        </authorList>
    </citation>
    <scope>NUCLEOTIDE SEQUENCE</scope>
    <source>
        <strain evidence="1">CCMP1594</strain>
    </source>
</reference>
<organism evidence="1">
    <name type="scientific">Eutreptiella gymnastica</name>
    <dbReference type="NCBI Taxonomy" id="73025"/>
    <lineage>
        <taxon>Eukaryota</taxon>
        <taxon>Discoba</taxon>
        <taxon>Euglenozoa</taxon>
        <taxon>Euglenida</taxon>
        <taxon>Spirocuta</taxon>
        <taxon>Euglenophyceae</taxon>
        <taxon>Eutreptiales</taxon>
        <taxon>Eutreptiaceae</taxon>
        <taxon>Eutreptiella</taxon>
    </lineage>
</organism>
<gene>
    <name evidence="1" type="ORF">EGYM00163_LOCUS23514</name>
</gene>
<evidence type="ECO:0000313" key="1">
    <source>
        <dbReference type="EMBL" id="CAE0812364.1"/>
    </source>
</evidence>
<name>A0A7S4FS51_9EUGL</name>
<protein>
    <submittedName>
        <fullName evidence="1">Uncharacterized protein</fullName>
    </submittedName>
</protein>
<accession>A0A7S4FS51</accession>
<sequence length="128" mass="14435">MALHRDFFQNTIWGSECDCAVTMICFVINDTGVVNLNTEQGRKRMQSWWHLNPTFPLAAPLGLLPSKQHKPEDVAWHKKNRVTSGSNTLRKDACVGAGYKRIHFHVPTSSYPYPPPYPPPSKTATATR</sequence>
<dbReference type="EMBL" id="HBJA01066787">
    <property type="protein sequence ID" value="CAE0812364.1"/>
    <property type="molecule type" value="Transcribed_RNA"/>
</dbReference>